<evidence type="ECO:0000313" key="6">
    <source>
        <dbReference type="Proteomes" id="UP000503399"/>
    </source>
</evidence>
<dbReference type="PROSITE" id="PS50106">
    <property type="entry name" value="PDZ"/>
    <property type="match status" value="1"/>
</dbReference>
<dbReference type="InterPro" id="IPR043504">
    <property type="entry name" value="Peptidase_S1_PA_chymotrypsin"/>
</dbReference>
<dbReference type="InterPro" id="IPR001940">
    <property type="entry name" value="Peptidase_S1C"/>
</dbReference>
<dbReference type="PANTHER" id="PTHR43343:SF3">
    <property type="entry name" value="PROTEASE DO-LIKE 8, CHLOROPLASTIC"/>
    <property type="match status" value="1"/>
</dbReference>
<evidence type="ECO:0000259" key="4">
    <source>
        <dbReference type="PROSITE" id="PS50106"/>
    </source>
</evidence>
<dbReference type="InterPro" id="IPR001478">
    <property type="entry name" value="PDZ"/>
</dbReference>
<dbReference type="SUPFAM" id="SSF50494">
    <property type="entry name" value="Trypsin-like serine proteases"/>
    <property type="match status" value="1"/>
</dbReference>
<dbReference type="Proteomes" id="UP000503399">
    <property type="component" value="Chromosome"/>
</dbReference>
<comment type="similarity">
    <text evidence="1">Belongs to the peptidase S1C family.</text>
</comment>
<evidence type="ECO:0000256" key="3">
    <source>
        <dbReference type="ARBA" id="ARBA00022801"/>
    </source>
</evidence>
<evidence type="ECO:0000256" key="2">
    <source>
        <dbReference type="ARBA" id="ARBA00022670"/>
    </source>
</evidence>
<dbReference type="GO" id="GO:0006508">
    <property type="term" value="P:proteolysis"/>
    <property type="evidence" value="ECO:0007669"/>
    <property type="project" value="UniProtKB-KW"/>
</dbReference>
<evidence type="ECO:0000313" key="5">
    <source>
        <dbReference type="EMBL" id="CAB1128121.1"/>
    </source>
</evidence>
<dbReference type="PRINTS" id="PR00834">
    <property type="entry name" value="PROTEASES2C"/>
</dbReference>
<sequence length="400" mass="41566">MASIGKTVAAAIVGFAVGAGAVTGGLLTYEHLEPTGPHIASAGVVHYATVAENTPATLPLGPDTISNVVKRVSPAVVKIVAQVPQNTGTNPFFNQFFGSLFGNQGPVNIPPQYQTDIGSGFFFNSQGYLLTNDHVINGATRIDVVVPGYKNPFPATVVGADYATDLAVLKINPPKPVPYLVLGNSNNTPVGSWVIAIGNPYNLSHTVTVGVISAKGRPLTIGHRQYRNLLQTSAAINPGNSGGPLLNLAGQVVGINTAVAESAQGIGFAIPTSTVDQILPQLMTYHKVIRPWIGVWIATDDSSLARQYGLSTSRGVVIAYVDPSSPAAQAGLQAGEVITAVNGRPVDSAQALEDIVHRSKVNQTLTLTINRQGQVLTRTVTVGQEPNGPLPTPPASPFGG</sequence>
<dbReference type="Gene3D" id="2.40.10.10">
    <property type="entry name" value="Trypsin-like serine proteases"/>
    <property type="match status" value="2"/>
</dbReference>
<dbReference type="Gene3D" id="2.30.42.10">
    <property type="match status" value="1"/>
</dbReference>
<dbReference type="Pfam" id="PF13180">
    <property type="entry name" value="PDZ_2"/>
    <property type="match status" value="1"/>
</dbReference>
<dbReference type="PANTHER" id="PTHR43343">
    <property type="entry name" value="PEPTIDASE S12"/>
    <property type="match status" value="1"/>
</dbReference>
<feature type="domain" description="PDZ" evidence="4">
    <location>
        <begin position="294"/>
        <end position="373"/>
    </location>
</feature>
<gene>
    <name evidence="5" type="ORF">R50_0615</name>
</gene>
<dbReference type="GO" id="GO:0004252">
    <property type="term" value="F:serine-type endopeptidase activity"/>
    <property type="evidence" value="ECO:0007669"/>
    <property type="project" value="InterPro"/>
</dbReference>
<keyword evidence="3" id="KW-0378">Hydrolase</keyword>
<dbReference type="Pfam" id="PF13365">
    <property type="entry name" value="Trypsin_2"/>
    <property type="match status" value="1"/>
</dbReference>
<dbReference type="InterPro" id="IPR009003">
    <property type="entry name" value="Peptidase_S1_PA"/>
</dbReference>
<dbReference type="InterPro" id="IPR051201">
    <property type="entry name" value="Chloro_Bact_Ser_Proteases"/>
</dbReference>
<dbReference type="SUPFAM" id="SSF50156">
    <property type="entry name" value="PDZ domain-like"/>
    <property type="match status" value="1"/>
</dbReference>
<dbReference type="EMBL" id="LR778114">
    <property type="protein sequence ID" value="CAB1128121.1"/>
    <property type="molecule type" value="Genomic_DNA"/>
</dbReference>
<dbReference type="CDD" id="cd06779">
    <property type="entry name" value="cpPDZ_Deg_HtrA-like"/>
    <property type="match status" value="1"/>
</dbReference>
<dbReference type="SMART" id="SM00228">
    <property type="entry name" value="PDZ"/>
    <property type="match status" value="1"/>
</dbReference>
<evidence type="ECO:0000256" key="1">
    <source>
        <dbReference type="ARBA" id="ARBA00010541"/>
    </source>
</evidence>
<name>A0A6F8ZDW7_9FIRM</name>
<reference evidence="5 6" key="1">
    <citation type="submission" date="2020-02" db="EMBL/GenBank/DDBJ databases">
        <authorList>
            <person name="Hogendoorn C."/>
        </authorList>
    </citation>
    <scope>NUCLEOTIDE SEQUENCE [LARGE SCALE GENOMIC DNA]</scope>
    <source>
        <strain evidence="5">R501</strain>
    </source>
</reference>
<proteinExistence type="inferred from homology"/>
<keyword evidence="2" id="KW-0645">Protease</keyword>
<dbReference type="KEGG" id="hfv:R50_0615"/>
<dbReference type="AlphaFoldDB" id="A0A6F8ZDW7"/>
<organism evidence="5 6">
    <name type="scientific">Candidatus Hydrogenisulfobacillus filiaventi</name>
    <dbReference type="NCBI Taxonomy" id="2707344"/>
    <lineage>
        <taxon>Bacteria</taxon>
        <taxon>Bacillati</taxon>
        <taxon>Bacillota</taxon>
        <taxon>Clostridia</taxon>
        <taxon>Eubacteriales</taxon>
        <taxon>Clostridiales Family XVII. Incertae Sedis</taxon>
        <taxon>Candidatus Hydrogenisulfobacillus</taxon>
    </lineage>
</organism>
<dbReference type="InterPro" id="IPR036034">
    <property type="entry name" value="PDZ_sf"/>
</dbReference>
<protein>
    <submittedName>
        <fullName evidence="5">PDZ domain-containing protein</fullName>
    </submittedName>
</protein>
<accession>A0A6F8ZDW7</accession>
<keyword evidence="6" id="KW-1185">Reference proteome</keyword>